<organism evidence="1 2">
    <name type="scientific">Aspergillus leporis</name>
    <dbReference type="NCBI Taxonomy" id="41062"/>
    <lineage>
        <taxon>Eukaryota</taxon>
        <taxon>Fungi</taxon>
        <taxon>Dikarya</taxon>
        <taxon>Ascomycota</taxon>
        <taxon>Pezizomycotina</taxon>
        <taxon>Eurotiomycetes</taxon>
        <taxon>Eurotiomycetidae</taxon>
        <taxon>Eurotiales</taxon>
        <taxon>Aspergillaceae</taxon>
        <taxon>Aspergillus</taxon>
        <taxon>Aspergillus subgen. Circumdati</taxon>
    </lineage>
</organism>
<proteinExistence type="predicted"/>
<evidence type="ECO:0000313" key="2">
    <source>
        <dbReference type="Proteomes" id="UP000326565"/>
    </source>
</evidence>
<keyword evidence="2" id="KW-1185">Reference proteome</keyword>
<evidence type="ECO:0000313" key="1">
    <source>
        <dbReference type="EMBL" id="KAB8076899.1"/>
    </source>
</evidence>
<protein>
    <submittedName>
        <fullName evidence="1">Uncharacterized protein</fullName>
    </submittedName>
</protein>
<dbReference type="EMBL" id="ML732175">
    <property type="protein sequence ID" value="KAB8076899.1"/>
    <property type="molecule type" value="Genomic_DNA"/>
</dbReference>
<dbReference type="Proteomes" id="UP000326565">
    <property type="component" value="Unassembled WGS sequence"/>
</dbReference>
<reference evidence="1 2" key="1">
    <citation type="submission" date="2019-04" db="EMBL/GenBank/DDBJ databases">
        <title>Friends and foes A comparative genomics study of 23 Aspergillus species from section Flavi.</title>
        <authorList>
            <consortium name="DOE Joint Genome Institute"/>
            <person name="Kjaerbolling I."/>
            <person name="Vesth T."/>
            <person name="Frisvad J.C."/>
            <person name="Nybo J.L."/>
            <person name="Theobald S."/>
            <person name="Kildgaard S."/>
            <person name="Isbrandt T."/>
            <person name="Kuo A."/>
            <person name="Sato A."/>
            <person name="Lyhne E.K."/>
            <person name="Kogle M.E."/>
            <person name="Wiebenga A."/>
            <person name="Kun R.S."/>
            <person name="Lubbers R.J."/>
            <person name="Makela M.R."/>
            <person name="Barry K."/>
            <person name="Chovatia M."/>
            <person name="Clum A."/>
            <person name="Daum C."/>
            <person name="Haridas S."/>
            <person name="He G."/>
            <person name="LaButti K."/>
            <person name="Lipzen A."/>
            <person name="Mondo S."/>
            <person name="Riley R."/>
            <person name="Salamov A."/>
            <person name="Simmons B.A."/>
            <person name="Magnuson J.K."/>
            <person name="Henrissat B."/>
            <person name="Mortensen U.H."/>
            <person name="Larsen T.O."/>
            <person name="Devries R.P."/>
            <person name="Grigoriev I.V."/>
            <person name="Machida M."/>
            <person name="Baker S.E."/>
            <person name="Andersen M.R."/>
        </authorList>
    </citation>
    <scope>NUCLEOTIDE SEQUENCE [LARGE SCALE GENOMIC DNA]</scope>
    <source>
        <strain evidence="1 2">CBS 151.66</strain>
    </source>
</reference>
<name>A0A5N5X866_9EURO</name>
<dbReference type="AlphaFoldDB" id="A0A5N5X866"/>
<gene>
    <name evidence="1" type="ORF">BDV29DRAFT_169337</name>
</gene>
<sequence length="208" mass="23692">MSQQGSGVSGVITNKRRPIVSDRPKGISLGPQQSSGRLLSWLFNDWMSCFYTFHSHPIVRQCIQSMTTTMGLSVPLGTRGNILSVVDRLCFKRCPAGMHIRPESGFWSEGKAGVQKRYLIIVRQQSRKLKYRPWSMDLLQFPSIRKILEPHSGKECVCFGGLTFWHLHLFMQSPFIQHQPTVISMLSFMQPISRCMCKNYALSQAAPR</sequence>
<accession>A0A5N5X866</accession>